<dbReference type="GO" id="GO:0030234">
    <property type="term" value="F:enzyme regulator activity"/>
    <property type="evidence" value="ECO:0007669"/>
    <property type="project" value="UniProtKB-UniRule"/>
</dbReference>
<evidence type="ECO:0000313" key="10">
    <source>
        <dbReference type="EMBL" id="SFN04750.1"/>
    </source>
</evidence>
<evidence type="ECO:0000313" key="11">
    <source>
        <dbReference type="Proteomes" id="UP000242222"/>
    </source>
</evidence>
<dbReference type="GO" id="GO:0008360">
    <property type="term" value="P:regulation of cell shape"/>
    <property type="evidence" value="ECO:0007669"/>
    <property type="project" value="UniProtKB-KW"/>
</dbReference>
<evidence type="ECO:0000256" key="9">
    <source>
        <dbReference type="SAM" id="MobiDB-lite"/>
    </source>
</evidence>
<evidence type="ECO:0000256" key="5">
    <source>
        <dbReference type="ARBA" id="ARBA00023139"/>
    </source>
</evidence>
<gene>
    <name evidence="8" type="primary">lpoA</name>
    <name evidence="10" type="ORF">SAMN05216516_10281</name>
</gene>
<dbReference type="GO" id="GO:0009252">
    <property type="term" value="P:peptidoglycan biosynthetic process"/>
    <property type="evidence" value="ECO:0007669"/>
    <property type="project" value="UniProtKB-UniRule"/>
</dbReference>
<sequence>MLPSTVIRNKAGRTVPLFLAALLLAGCSGQSPTGNRADIKNPATGTADYYLQQMRQSGNNSKLSWQLLAIRALLNEGKTAHAKQILETLPHNPDADQRQEIILLGVQYCVLTKDTSGANMLLKQIDRDRLSKDQLARYYQLVISAQHNFPSLDLIRAYIAQQPLMTNTQDQQKNIDATWQALTGLSKQQRDNVVINANDNVLQGWLDLLDTYRANQNSRDLLKTAVSNWQIRYPDNPAAKMLPTALGAGTQDFTQASTAKIALLLPLSGQAQIFANAIQKGFDEARNGTLSVQSPAPQAFVTGNAEPQQPVQAQPAVSQGVAQPASQGQVAASSQNAAQPVVQTPVGSENNPIMAPSNAAFQPDNGDPPPPAAVSKPALPQITDSTPSSSATQVQVYDTSNQPIAQVIAKAQLDGATLIVGPLLKDNVEKLANIPTAINILALNEPQKVQNRPNICYFALSPEDEARDAAHHMWMQGKRHPLLLLPRSALGDRVSTAFAEEWQKLGGSTVLQQRFGSIAQLKQGINSGVGISLSGTPVITSQQEPQQISIAGVTIPAPPSATSQAAESADGNPDSVYVVATPNEIQLIKPMIAMRTSSRSNIAIYASSRSYQAGEGTDFRFEMDGLQFSDAPLLAGSNPGLMAQAAQSFNNDYSLIRLYAMGIDAWKIANHFTEMRQIPGYQINGETGVLSANNDCVINRKLTWSQYRQGKIVPVN</sequence>
<proteinExistence type="inferred from homology"/>
<keyword evidence="7" id="KW-0449">Lipoprotein</keyword>
<feature type="compositionally biased region" description="Polar residues" evidence="9">
    <location>
        <begin position="326"/>
        <end position="351"/>
    </location>
</feature>
<dbReference type="PANTHER" id="PTHR38038">
    <property type="entry name" value="PENICILLIN-BINDING PROTEIN ACTIVATOR LPOA"/>
    <property type="match status" value="1"/>
</dbReference>
<dbReference type="CDD" id="cd06339">
    <property type="entry name" value="PBP1_YraM_LppC_lipoprotein-like"/>
    <property type="match status" value="1"/>
</dbReference>
<reference evidence="11" key="1">
    <citation type="submission" date="2016-10" db="EMBL/GenBank/DDBJ databases">
        <authorList>
            <person name="Varghese N."/>
            <person name="Submissions S."/>
        </authorList>
    </citation>
    <scope>NUCLEOTIDE SEQUENCE [LARGE SCALE GENOMIC DNA]</scope>
    <source>
        <strain evidence="11">N6PO6</strain>
    </source>
</reference>
<dbReference type="STRING" id="1367852.SAMN05216516_10281"/>
<keyword evidence="2 8" id="KW-0133">Cell shape</keyword>
<comment type="subunit">
    <text evidence="8">Interacts with PBP1a.</text>
</comment>
<dbReference type="RefSeq" id="WP_092876148.1">
    <property type="nucleotide sequence ID" value="NZ_FOVC01000002.1"/>
</dbReference>
<keyword evidence="4 8" id="KW-0472">Membrane</keyword>
<feature type="compositionally biased region" description="Low complexity" evidence="9">
    <location>
        <begin position="307"/>
        <end position="325"/>
    </location>
</feature>
<dbReference type="Pfam" id="PF04348">
    <property type="entry name" value="LppC"/>
    <property type="match status" value="2"/>
</dbReference>
<evidence type="ECO:0000256" key="7">
    <source>
        <dbReference type="ARBA" id="ARBA00023288"/>
    </source>
</evidence>
<name>A0A1I4VUA9_9GAMM</name>
<organism evidence="10 11">
    <name type="scientific">Izhakiella capsodis</name>
    <dbReference type="NCBI Taxonomy" id="1367852"/>
    <lineage>
        <taxon>Bacteria</taxon>
        <taxon>Pseudomonadati</taxon>
        <taxon>Pseudomonadota</taxon>
        <taxon>Gammaproteobacteria</taxon>
        <taxon>Enterobacterales</taxon>
        <taxon>Erwiniaceae</taxon>
        <taxon>Izhakiella</taxon>
    </lineage>
</organism>
<dbReference type="GO" id="GO:0031241">
    <property type="term" value="C:periplasmic side of cell outer membrane"/>
    <property type="evidence" value="ECO:0007669"/>
    <property type="project" value="UniProtKB-UniRule"/>
</dbReference>
<evidence type="ECO:0000256" key="1">
    <source>
        <dbReference type="ARBA" id="ARBA00022729"/>
    </source>
</evidence>
<feature type="compositionally biased region" description="Polar residues" evidence="9">
    <location>
        <begin position="382"/>
        <end position="394"/>
    </location>
</feature>
<dbReference type="SUPFAM" id="SSF53822">
    <property type="entry name" value="Periplasmic binding protein-like I"/>
    <property type="match status" value="1"/>
</dbReference>
<dbReference type="Gene3D" id="1.25.40.650">
    <property type="match status" value="1"/>
</dbReference>
<feature type="region of interest" description="Disordered" evidence="9">
    <location>
        <begin position="300"/>
        <end position="394"/>
    </location>
</feature>
<dbReference type="Proteomes" id="UP000242222">
    <property type="component" value="Unassembled WGS sequence"/>
</dbReference>
<evidence type="ECO:0000256" key="6">
    <source>
        <dbReference type="ARBA" id="ARBA00023237"/>
    </source>
</evidence>
<dbReference type="Gene3D" id="1.25.40.10">
    <property type="entry name" value="Tetratricopeptide repeat domain"/>
    <property type="match status" value="1"/>
</dbReference>
<comment type="similarity">
    <text evidence="8">Belongs to the LpoA family.</text>
</comment>
<keyword evidence="1 8" id="KW-0732">Signal</keyword>
<keyword evidence="5" id="KW-0564">Palmitate</keyword>
<evidence type="ECO:0000256" key="8">
    <source>
        <dbReference type="HAMAP-Rule" id="MF_01890"/>
    </source>
</evidence>
<evidence type="ECO:0000256" key="3">
    <source>
        <dbReference type="ARBA" id="ARBA00022984"/>
    </source>
</evidence>
<dbReference type="InterPro" id="IPR028082">
    <property type="entry name" value="Peripla_BP_I"/>
</dbReference>
<dbReference type="InterPro" id="IPR011990">
    <property type="entry name" value="TPR-like_helical_dom_sf"/>
</dbReference>
<comment type="function">
    <text evidence="8">Regulator of peptidoglycan synthesis that is essential for the function of penicillin-binding protein 1A (PBP1a).</text>
</comment>
<keyword evidence="6 8" id="KW-0998">Cell outer membrane</keyword>
<dbReference type="EMBL" id="FOVC01000002">
    <property type="protein sequence ID" value="SFN04750.1"/>
    <property type="molecule type" value="Genomic_DNA"/>
</dbReference>
<accession>A0A1I4VUA9</accession>
<dbReference type="Gene3D" id="3.40.50.2300">
    <property type="match status" value="3"/>
</dbReference>
<evidence type="ECO:0000256" key="4">
    <source>
        <dbReference type="ARBA" id="ARBA00023136"/>
    </source>
</evidence>
<dbReference type="PANTHER" id="PTHR38038:SF1">
    <property type="entry name" value="PENICILLIN-BINDING PROTEIN ACTIVATOR LPOA"/>
    <property type="match status" value="1"/>
</dbReference>
<dbReference type="OrthoDB" id="6708821at2"/>
<dbReference type="AlphaFoldDB" id="A0A1I4VUA9"/>
<keyword evidence="11" id="KW-1185">Reference proteome</keyword>
<protein>
    <recommendedName>
        <fullName evidence="8">Penicillin-binding protein activator LpoA</fullName>
        <shortName evidence="8">PBP activator LpoA</shortName>
    </recommendedName>
</protein>
<dbReference type="InterPro" id="IPR007443">
    <property type="entry name" value="LpoA"/>
</dbReference>
<evidence type="ECO:0000256" key="2">
    <source>
        <dbReference type="ARBA" id="ARBA00022960"/>
    </source>
</evidence>
<dbReference type="HAMAP" id="MF_01890">
    <property type="entry name" value="LpoA"/>
    <property type="match status" value="1"/>
</dbReference>
<keyword evidence="3 8" id="KW-0573">Peptidoglycan synthesis</keyword>